<name>X0XSB2_9ZZZZ</name>
<protein>
    <recommendedName>
        <fullName evidence="1">Response regulatory domain-containing protein</fullName>
    </recommendedName>
</protein>
<dbReference type="InterPro" id="IPR027417">
    <property type="entry name" value="P-loop_NTPase"/>
</dbReference>
<feature type="domain" description="Response regulatory" evidence="1">
    <location>
        <begin position="10"/>
        <end position="126"/>
    </location>
</feature>
<dbReference type="PROSITE" id="PS50110">
    <property type="entry name" value="RESPONSE_REGULATORY"/>
    <property type="match status" value="1"/>
</dbReference>
<accession>X0XSB2</accession>
<organism evidence="2">
    <name type="scientific">marine sediment metagenome</name>
    <dbReference type="NCBI Taxonomy" id="412755"/>
    <lineage>
        <taxon>unclassified sequences</taxon>
        <taxon>metagenomes</taxon>
        <taxon>ecological metagenomes</taxon>
    </lineage>
</organism>
<dbReference type="InterPro" id="IPR011006">
    <property type="entry name" value="CheY-like_superfamily"/>
</dbReference>
<comment type="caution">
    <text evidence="2">The sequence shown here is derived from an EMBL/GenBank/DDBJ whole genome shotgun (WGS) entry which is preliminary data.</text>
</comment>
<dbReference type="EMBL" id="BARS01045939">
    <property type="protein sequence ID" value="GAG38227.1"/>
    <property type="molecule type" value="Genomic_DNA"/>
</dbReference>
<evidence type="ECO:0000259" key="1">
    <source>
        <dbReference type="PROSITE" id="PS50110"/>
    </source>
</evidence>
<proteinExistence type="predicted"/>
<evidence type="ECO:0000313" key="2">
    <source>
        <dbReference type="EMBL" id="GAG38227.1"/>
    </source>
</evidence>
<dbReference type="InterPro" id="IPR001789">
    <property type="entry name" value="Sig_transdc_resp-reg_receiver"/>
</dbReference>
<dbReference type="SUPFAM" id="SSF52540">
    <property type="entry name" value="P-loop containing nucleoside triphosphate hydrolases"/>
    <property type="match status" value="1"/>
</dbReference>
<feature type="non-terminal residue" evidence="2">
    <location>
        <position position="178"/>
    </location>
</feature>
<dbReference type="AlphaFoldDB" id="X0XSB2"/>
<sequence>MKQPMAGDVRFITLNADETFGAALRGILLQFEGVKIVAEVDEPALLGQAVKQFPVDVVFANLDPNPEATLRIIGEVVASQPGAVVFAASESTDGKLILQAMRLGVREFFPQPIDVKTLGEAIDKVASQRDDAQRFGRLITITGTSGGVGATMLATNLAVELAEMAKGPVTIVDLDYRF</sequence>
<gene>
    <name evidence="2" type="ORF">S01H1_69216</name>
</gene>
<dbReference type="Gene3D" id="3.40.50.2300">
    <property type="match status" value="1"/>
</dbReference>
<dbReference type="SUPFAM" id="SSF52172">
    <property type="entry name" value="CheY-like"/>
    <property type="match status" value="1"/>
</dbReference>
<dbReference type="Gene3D" id="3.40.50.300">
    <property type="entry name" value="P-loop containing nucleotide triphosphate hydrolases"/>
    <property type="match status" value="1"/>
</dbReference>
<dbReference type="GO" id="GO:0000160">
    <property type="term" value="P:phosphorelay signal transduction system"/>
    <property type="evidence" value="ECO:0007669"/>
    <property type="project" value="InterPro"/>
</dbReference>
<reference evidence="2" key="1">
    <citation type="journal article" date="2014" name="Front. Microbiol.">
        <title>High frequency of phylogenetically diverse reductive dehalogenase-homologous genes in deep subseafloor sedimentary metagenomes.</title>
        <authorList>
            <person name="Kawai M."/>
            <person name="Futagami T."/>
            <person name="Toyoda A."/>
            <person name="Takaki Y."/>
            <person name="Nishi S."/>
            <person name="Hori S."/>
            <person name="Arai W."/>
            <person name="Tsubouchi T."/>
            <person name="Morono Y."/>
            <person name="Uchiyama I."/>
            <person name="Ito T."/>
            <person name="Fujiyama A."/>
            <person name="Inagaki F."/>
            <person name="Takami H."/>
        </authorList>
    </citation>
    <scope>NUCLEOTIDE SEQUENCE</scope>
    <source>
        <strain evidence="2">Expedition CK06-06</strain>
    </source>
</reference>